<name>A0ABD0MHM2_CIRMR</name>
<evidence type="ECO:0000313" key="2">
    <source>
        <dbReference type="EMBL" id="KAL0148146.1"/>
    </source>
</evidence>
<dbReference type="Proteomes" id="UP001529510">
    <property type="component" value="Unassembled WGS sequence"/>
</dbReference>
<accession>A0ABD0MHM2</accession>
<dbReference type="AlphaFoldDB" id="A0ABD0MHM2"/>
<keyword evidence="3" id="KW-1185">Reference proteome</keyword>
<proteinExistence type="predicted"/>
<evidence type="ECO:0000256" key="1">
    <source>
        <dbReference type="SAM" id="MobiDB-lite"/>
    </source>
</evidence>
<gene>
    <name evidence="2" type="ORF">M9458_056548</name>
</gene>
<feature type="region of interest" description="Disordered" evidence="1">
    <location>
        <begin position="454"/>
        <end position="522"/>
    </location>
</feature>
<comment type="caution">
    <text evidence="2">The sequence shown here is derived from an EMBL/GenBank/DDBJ whole genome shotgun (WGS) entry which is preliminary data.</text>
</comment>
<dbReference type="EMBL" id="JAMKFB020000711">
    <property type="protein sequence ID" value="KAL0148146.1"/>
    <property type="molecule type" value="Genomic_DNA"/>
</dbReference>
<evidence type="ECO:0000313" key="3">
    <source>
        <dbReference type="Proteomes" id="UP001529510"/>
    </source>
</evidence>
<reference evidence="2 3" key="1">
    <citation type="submission" date="2024-05" db="EMBL/GenBank/DDBJ databases">
        <title>Genome sequencing and assembly of Indian major carp, Cirrhinus mrigala (Hamilton, 1822).</title>
        <authorList>
            <person name="Mohindra V."/>
            <person name="Chowdhury L.M."/>
            <person name="Lal K."/>
            <person name="Jena J.K."/>
        </authorList>
    </citation>
    <scope>NUCLEOTIDE SEQUENCE [LARGE SCALE GENOMIC DNA]</scope>
    <source>
        <strain evidence="2">CM1030</strain>
        <tissue evidence="2">Blood</tissue>
    </source>
</reference>
<organism evidence="2 3">
    <name type="scientific">Cirrhinus mrigala</name>
    <name type="common">Mrigala</name>
    <dbReference type="NCBI Taxonomy" id="683832"/>
    <lineage>
        <taxon>Eukaryota</taxon>
        <taxon>Metazoa</taxon>
        <taxon>Chordata</taxon>
        <taxon>Craniata</taxon>
        <taxon>Vertebrata</taxon>
        <taxon>Euteleostomi</taxon>
        <taxon>Actinopterygii</taxon>
        <taxon>Neopterygii</taxon>
        <taxon>Teleostei</taxon>
        <taxon>Ostariophysi</taxon>
        <taxon>Cypriniformes</taxon>
        <taxon>Cyprinidae</taxon>
        <taxon>Labeoninae</taxon>
        <taxon>Labeonini</taxon>
        <taxon>Cirrhinus</taxon>
    </lineage>
</organism>
<protein>
    <submittedName>
        <fullName evidence="2">Uncharacterized protein</fullName>
    </submittedName>
</protein>
<sequence>MNLVGDLRSAHHQMSLSPCPYTQTVALHPRLHLPSSFPLIVPTLVANQNIVELMGRTVLVAFSALQVLAPSQSLFPSFLLSRLAVSSVSPPAFWPLARCKEHPSASLHGLCSPLIDPRLPHGLLLCLAPTFLLRMDPLASRLPLNRILGHNRIQQLSPRTFNRLRREGPRSSLAAFMDYASCVGSSFTVGVAEEQRDITVTPAVQPAPQMAAAPVRAPVMVAITVPVHKMAAKTALRHATAATPESSQVTAALPVQVAAVVPKSSQVSKSSQDTAVVPVSSQVKAVFPVSRVTAIVPESSKVTAVVPESSEVTAGLYEPSQVTSDLDEPTTADLHEPSQATADLHESSQVTVDLHEPSQAIAVPRHVFSDTPRSRPVMMASMLDPSLVSVWAANIPVASAPSNQTIKEVLPPAAALPLMAVAIWCVWAAHCVPEVSSDHKSAPEVLSDLRFAPEVPSDHKSAPEVSSGHKSAPEISSVLKSAPEVSPVHGSAPEVSPVDRSAPEVSSGHESAPEASSVGEAVPMPPEVSALAVEPPMEAALTFELSASLFVLSASSVPAFPRSQSMMRVPAPLWRAPAWTWSSNPRPVSLPPHRSPGLLFGWSVRKPLFGGGGGYVMNLVGFPR</sequence>